<feature type="compositionally biased region" description="Basic and acidic residues" evidence="1">
    <location>
        <begin position="1"/>
        <end position="15"/>
    </location>
</feature>
<keyword evidence="2" id="KW-1133">Transmembrane helix</keyword>
<protein>
    <submittedName>
        <fullName evidence="3">Uncharacterized protein</fullName>
    </submittedName>
</protein>
<keyword evidence="2" id="KW-0812">Transmembrane</keyword>
<reference evidence="3 4" key="1">
    <citation type="journal article" date="2019" name="Nat. Ecol. Evol.">
        <title>Megaphylogeny resolves global patterns of mushroom evolution.</title>
        <authorList>
            <person name="Varga T."/>
            <person name="Krizsan K."/>
            <person name="Foldi C."/>
            <person name="Dima B."/>
            <person name="Sanchez-Garcia M."/>
            <person name="Sanchez-Ramirez S."/>
            <person name="Szollosi G.J."/>
            <person name="Szarkandi J.G."/>
            <person name="Papp V."/>
            <person name="Albert L."/>
            <person name="Andreopoulos W."/>
            <person name="Angelini C."/>
            <person name="Antonin V."/>
            <person name="Barry K.W."/>
            <person name="Bougher N.L."/>
            <person name="Buchanan P."/>
            <person name="Buyck B."/>
            <person name="Bense V."/>
            <person name="Catcheside P."/>
            <person name="Chovatia M."/>
            <person name="Cooper J."/>
            <person name="Damon W."/>
            <person name="Desjardin D."/>
            <person name="Finy P."/>
            <person name="Geml J."/>
            <person name="Haridas S."/>
            <person name="Hughes K."/>
            <person name="Justo A."/>
            <person name="Karasinski D."/>
            <person name="Kautmanova I."/>
            <person name="Kiss B."/>
            <person name="Kocsube S."/>
            <person name="Kotiranta H."/>
            <person name="LaButti K.M."/>
            <person name="Lechner B.E."/>
            <person name="Liimatainen K."/>
            <person name="Lipzen A."/>
            <person name="Lukacs Z."/>
            <person name="Mihaltcheva S."/>
            <person name="Morgado L.N."/>
            <person name="Niskanen T."/>
            <person name="Noordeloos M.E."/>
            <person name="Ohm R.A."/>
            <person name="Ortiz-Santana B."/>
            <person name="Ovrebo C."/>
            <person name="Racz N."/>
            <person name="Riley R."/>
            <person name="Savchenko A."/>
            <person name="Shiryaev A."/>
            <person name="Soop K."/>
            <person name="Spirin V."/>
            <person name="Szebenyi C."/>
            <person name="Tomsovsky M."/>
            <person name="Tulloss R.E."/>
            <person name="Uehling J."/>
            <person name="Grigoriev I.V."/>
            <person name="Vagvolgyi C."/>
            <person name="Papp T."/>
            <person name="Martin F.M."/>
            <person name="Miettinen O."/>
            <person name="Hibbett D.S."/>
            <person name="Nagy L.G."/>
        </authorList>
    </citation>
    <scope>NUCLEOTIDE SEQUENCE [LARGE SCALE GENOMIC DNA]</scope>
    <source>
        <strain evidence="3 4">CBS 166.37</strain>
    </source>
</reference>
<feature type="transmembrane region" description="Helical" evidence="2">
    <location>
        <begin position="21"/>
        <end position="45"/>
    </location>
</feature>
<evidence type="ECO:0000313" key="4">
    <source>
        <dbReference type="Proteomes" id="UP000308652"/>
    </source>
</evidence>
<feature type="region of interest" description="Disordered" evidence="1">
    <location>
        <begin position="1"/>
        <end position="20"/>
    </location>
</feature>
<sequence>MNRAEHVGADTDRSRKSQNTNGLTCTFATTSLLAVWLCSIVQLFFSNLSYLSSAFTNPKVTCTGPPYHNCRMANNLRIVERRLGRNPLITRYTNRCHG</sequence>
<keyword evidence="4" id="KW-1185">Reference proteome</keyword>
<gene>
    <name evidence="3" type="ORF">BDQ12DRAFT_688265</name>
</gene>
<keyword evidence="2" id="KW-0472">Membrane</keyword>
<organism evidence="3 4">
    <name type="scientific">Crucibulum laeve</name>
    <dbReference type="NCBI Taxonomy" id="68775"/>
    <lineage>
        <taxon>Eukaryota</taxon>
        <taxon>Fungi</taxon>
        <taxon>Dikarya</taxon>
        <taxon>Basidiomycota</taxon>
        <taxon>Agaricomycotina</taxon>
        <taxon>Agaricomycetes</taxon>
        <taxon>Agaricomycetidae</taxon>
        <taxon>Agaricales</taxon>
        <taxon>Agaricineae</taxon>
        <taxon>Nidulariaceae</taxon>
        <taxon>Crucibulum</taxon>
    </lineage>
</organism>
<dbReference type="Proteomes" id="UP000308652">
    <property type="component" value="Unassembled WGS sequence"/>
</dbReference>
<proteinExistence type="predicted"/>
<name>A0A5C3LRT4_9AGAR</name>
<accession>A0A5C3LRT4</accession>
<evidence type="ECO:0000256" key="1">
    <source>
        <dbReference type="SAM" id="MobiDB-lite"/>
    </source>
</evidence>
<dbReference type="AlphaFoldDB" id="A0A5C3LRT4"/>
<evidence type="ECO:0000256" key="2">
    <source>
        <dbReference type="SAM" id="Phobius"/>
    </source>
</evidence>
<evidence type="ECO:0000313" key="3">
    <source>
        <dbReference type="EMBL" id="TFK35515.1"/>
    </source>
</evidence>
<dbReference type="EMBL" id="ML213621">
    <property type="protein sequence ID" value="TFK35515.1"/>
    <property type="molecule type" value="Genomic_DNA"/>
</dbReference>